<keyword evidence="2" id="KW-0489">Methyltransferase</keyword>
<dbReference type="Gene3D" id="3.40.50.150">
    <property type="entry name" value="Vaccinia Virus protein VP39"/>
    <property type="match status" value="1"/>
</dbReference>
<dbReference type="OrthoDB" id="8595155at2"/>
<dbReference type="InterPro" id="IPR013216">
    <property type="entry name" value="Methyltransf_11"/>
</dbReference>
<gene>
    <name evidence="2" type="ORF">DFR35_0140</name>
</gene>
<dbReference type="EMBL" id="RCCI01000004">
    <property type="protein sequence ID" value="RLJ67593.1"/>
    <property type="molecule type" value="Genomic_DNA"/>
</dbReference>
<name>A0A497XI92_9PROT</name>
<dbReference type="GO" id="GO:0032259">
    <property type="term" value="P:methylation"/>
    <property type="evidence" value="ECO:0007669"/>
    <property type="project" value="UniProtKB-KW"/>
</dbReference>
<dbReference type="GO" id="GO:0008757">
    <property type="term" value="F:S-adenosylmethionine-dependent methyltransferase activity"/>
    <property type="evidence" value="ECO:0007669"/>
    <property type="project" value="InterPro"/>
</dbReference>
<dbReference type="Pfam" id="PF08241">
    <property type="entry name" value="Methyltransf_11"/>
    <property type="match status" value="1"/>
</dbReference>
<dbReference type="InterPro" id="IPR029063">
    <property type="entry name" value="SAM-dependent_MTases_sf"/>
</dbReference>
<dbReference type="Proteomes" id="UP000268908">
    <property type="component" value="Unassembled WGS sequence"/>
</dbReference>
<dbReference type="SUPFAM" id="SSF53335">
    <property type="entry name" value="S-adenosyl-L-methionine-dependent methyltransferases"/>
    <property type="match status" value="1"/>
</dbReference>
<dbReference type="PANTHER" id="PTHR43861">
    <property type="entry name" value="TRANS-ACONITATE 2-METHYLTRANSFERASE-RELATED"/>
    <property type="match status" value="1"/>
</dbReference>
<evidence type="ECO:0000313" key="3">
    <source>
        <dbReference type="Proteomes" id="UP000268908"/>
    </source>
</evidence>
<organism evidence="2 3">
    <name type="scientific">Sulfurisoma sediminicola</name>
    <dbReference type="NCBI Taxonomy" id="1381557"/>
    <lineage>
        <taxon>Bacteria</taxon>
        <taxon>Pseudomonadati</taxon>
        <taxon>Pseudomonadota</taxon>
        <taxon>Betaproteobacteria</taxon>
        <taxon>Nitrosomonadales</taxon>
        <taxon>Sterolibacteriaceae</taxon>
        <taxon>Sulfurisoma</taxon>
    </lineage>
</organism>
<comment type="caution">
    <text evidence="2">The sequence shown here is derived from an EMBL/GenBank/DDBJ whole genome shotgun (WGS) entry which is preliminary data.</text>
</comment>
<evidence type="ECO:0000259" key="1">
    <source>
        <dbReference type="Pfam" id="PF08241"/>
    </source>
</evidence>
<keyword evidence="2" id="KW-0808">Transferase</keyword>
<feature type="domain" description="Methyltransferase type 11" evidence="1">
    <location>
        <begin position="23"/>
        <end position="117"/>
    </location>
</feature>
<keyword evidence="3" id="KW-1185">Reference proteome</keyword>
<reference evidence="2 3" key="1">
    <citation type="submission" date="2018-10" db="EMBL/GenBank/DDBJ databases">
        <title>Genomic Encyclopedia of Type Strains, Phase IV (KMG-IV): sequencing the most valuable type-strain genomes for metagenomic binning, comparative biology and taxonomic classification.</title>
        <authorList>
            <person name="Goeker M."/>
        </authorList>
    </citation>
    <scope>NUCLEOTIDE SEQUENCE [LARGE SCALE GENOMIC DNA]</scope>
    <source>
        <strain evidence="2 3">DSM 26916</strain>
    </source>
</reference>
<protein>
    <submittedName>
        <fullName evidence="2">Methyltransferase family protein</fullName>
    </submittedName>
</protein>
<dbReference type="CDD" id="cd02440">
    <property type="entry name" value="AdoMet_MTases"/>
    <property type="match status" value="1"/>
</dbReference>
<evidence type="ECO:0000313" key="2">
    <source>
        <dbReference type="EMBL" id="RLJ67593.1"/>
    </source>
</evidence>
<dbReference type="AlphaFoldDB" id="A0A497XI92"/>
<proteinExistence type="predicted"/>
<accession>A0A497XI92</accession>
<dbReference type="RefSeq" id="WP_121239572.1">
    <property type="nucleotide sequence ID" value="NZ_BHVV01000001.1"/>
</dbReference>
<sequence>MDNYEFCVRWIAERKGGRKLTVLDYGCGAGQIVKGLRQQGIDAFGCDVFYDGGSYESAVDRELLGQVIFPMDANTNVIPFPDGTFDLVVSNQVMEHVPDLDRVLAEIHRVMKPGAQVLSLFPDRSVWREGHVGIPFLHWFPKRSAFRVHYAATLAALGLGYFRQGRSPMNWSREMCSWLDQWTHYRTLDDIHGAFARRFVAIGHIEEEWLGKRLEHRKSLVAIVPVAFRRFVVRKLAGLVFTASKP</sequence>